<organism evidence="2 3">
    <name type="scientific">Cyanobium gracile UHCC 0139</name>
    <dbReference type="NCBI Taxonomy" id="3110308"/>
    <lineage>
        <taxon>Bacteria</taxon>
        <taxon>Bacillati</taxon>
        <taxon>Cyanobacteriota</taxon>
        <taxon>Cyanophyceae</taxon>
        <taxon>Synechococcales</taxon>
        <taxon>Prochlorococcaceae</taxon>
        <taxon>Cyanobium</taxon>
    </lineage>
</organism>
<evidence type="ECO:0000256" key="1">
    <source>
        <dbReference type="SAM" id="MobiDB-lite"/>
    </source>
</evidence>
<evidence type="ECO:0000313" key="2">
    <source>
        <dbReference type="EMBL" id="MEA5390956.1"/>
    </source>
</evidence>
<gene>
    <name evidence="2" type="ORF">VB738_06740</name>
</gene>
<sequence>MAGRHWLDPLARHLLEATGQLPPLSPRPEATPAGSGDAGLGAEEAVERELLALKLALNPALRFQDGAEVRQAAALGWSLEVNRAEAGDWLRLPGCPPELVDRLVRLQGEGQQWSGPRELAAALRVPPARVGTWLPVLRFRRRHHPRPVPPPPLAINQASERLLQERLGLGPERSRWLLRERAREPFRDLADLQRRLELSPGQVERWIGRFRYDAAPGPVLPPARRRAR</sequence>
<proteinExistence type="predicted"/>
<comment type="caution">
    <text evidence="2">The sequence shown here is derived from an EMBL/GenBank/DDBJ whole genome shotgun (WGS) entry which is preliminary data.</text>
</comment>
<name>A0ABU5RT87_9CYAN</name>
<feature type="region of interest" description="Disordered" evidence="1">
    <location>
        <begin position="20"/>
        <end position="39"/>
    </location>
</feature>
<dbReference type="EMBL" id="JAYGHX010000003">
    <property type="protein sequence ID" value="MEA5390956.1"/>
    <property type="molecule type" value="Genomic_DNA"/>
</dbReference>
<dbReference type="InterPro" id="IPR010994">
    <property type="entry name" value="RuvA_2-like"/>
</dbReference>
<protein>
    <submittedName>
        <fullName evidence="2">Uncharacterized protein</fullName>
    </submittedName>
</protein>
<accession>A0ABU5RT87</accession>
<evidence type="ECO:0000313" key="3">
    <source>
        <dbReference type="Proteomes" id="UP001304461"/>
    </source>
</evidence>
<reference evidence="2 3" key="1">
    <citation type="submission" date="2023-12" db="EMBL/GenBank/DDBJ databases">
        <title>Baltic Sea Cyanobacteria.</title>
        <authorList>
            <person name="Delbaje E."/>
            <person name="Fewer D.P."/>
            <person name="Shishido T.K."/>
        </authorList>
    </citation>
    <scope>NUCLEOTIDE SEQUENCE [LARGE SCALE GENOMIC DNA]</scope>
    <source>
        <strain evidence="2 3">UHCC 0139</strain>
    </source>
</reference>
<dbReference type="SUPFAM" id="SSF81585">
    <property type="entry name" value="PsbU/PolX domain-like"/>
    <property type="match status" value="1"/>
</dbReference>
<dbReference type="Proteomes" id="UP001304461">
    <property type="component" value="Unassembled WGS sequence"/>
</dbReference>
<dbReference type="RefSeq" id="WP_323305017.1">
    <property type="nucleotide sequence ID" value="NZ_JAYGHX010000003.1"/>
</dbReference>
<keyword evidence="3" id="KW-1185">Reference proteome</keyword>
<dbReference type="SUPFAM" id="SSF47781">
    <property type="entry name" value="RuvA domain 2-like"/>
    <property type="match status" value="1"/>
</dbReference>